<sequence length="618" mass="67053">MSGNDGMLGYGGATMRDAAVLLDLAGDLGIKLIDTATAYGDGLIERVLSETASLHRYDFNIVTKCGWDTGTGCFLDNASAIARQLDVSLTRFSAYSPPTVLLHSPPPELLSRAELLAPLVEYKRSGDIKALGVSVRFYEDAATLLDFDEIEVVQLPYNPVIAADGTDLIERLAAAGKRLMAREVLMNGLFTNRYPDGHRFPADDMRATWPLSLRSRVEAFRRDWRQFRRDGESTLSFAIRFAFDRSEFEMVIVGARTRVQVEALAAVVRSHSSLHPSPKLRKEERPMAEPTGSSPQFPRMGFSASPNMAMSPRGAFAVTPNMAMSPRGAFAVTPNMAMSPRGAFAVTPNMAMSPRGAFAVTPNMAMSPRGAFAVTPNMAMSPRGAFAVTPNMAMSPRGAFAVTPNMAMSPRGAFAVTPNMAMSPRGAFAVTPNMAMSPRGAFAVTPNMAMSPRGAFAVTPNMAMSPRGAFAVTPNSTFGDAAAIPHTGSVGPSPFYSLMTMAEMMPPFIIEAILRELDITMPQRKTDIYYEEDDVVHIRRSGLQYTLWPPASLFWSAMGKVKTTDIITDIAEKLGSPDRKELRLVIGDFLLSAALSDLVILYPEDISKENLSPQKPES</sequence>
<dbReference type="InterPro" id="IPR023210">
    <property type="entry name" value="NADP_OxRdtase_dom"/>
</dbReference>
<accession>A0AAE5TZN0</accession>
<dbReference type="PANTHER" id="PTHR43312">
    <property type="entry name" value="D-THREO-ALDOSE 1-DEHYDROGENASE"/>
    <property type="match status" value="1"/>
</dbReference>
<dbReference type="Proteomes" id="UP000220927">
    <property type="component" value="Plasmid pRapFH23a"/>
</dbReference>
<dbReference type="EMBL" id="CP034999">
    <property type="protein sequence ID" value="QAS80889.1"/>
    <property type="molecule type" value="Genomic_DNA"/>
</dbReference>
<dbReference type="AlphaFoldDB" id="A0AAE5TZN0"/>
<gene>
    <name evidence="3" type="ORF">CO657_22950</name>
</gene>
<dbReference type="InterPro" id="IPR036812">
    <property type="entry name" value="NAD(P)_OxRdtase_dom_sf"/>
</dbReference>
<evidence type="ECO:0000256" key="1">
    <source>
        <dbReference type="SAM" id="MobiDB-lite"/>
    </source>
</evidence>
<dbReference type="InterPro" id="IPR053135">
    <property type="entry name" value="AKR2_Oxidoreductase"/>
</dbReference>
<keyword evidence="4" id="KW-1185">Reference proteome</keyword>
<dbReference type="SUPFAM" id="SSF51430">
    <property type="entry name" value="NAD(P)-linked oxidoreductase"/>
    <property type="match status" value="1"/>
</dbReference>
<reference evidence="3 4" key="1">
    <citation type="submission" date="2019-01" db="EMBL/GenBank/DDBJ databases">
        <title>Genomic insights into the origins and evolution of symbiotic genes in the Phaseolus vulgaris microsymbionts.</title>
        <authorList>
            <person name="Tong W."/>
        </authorList>
    </citation>
    <scope>NUCLEOTIDE SEQUENCE [LARGE SCALE GENOMIC DNA]</scope>
    <source>
        <strain evidence="3 4">FH23</strain>
        <plasmid evidence="4">prapfh23a</plasmid>
    </source>
</reference>
<evidence type="ECO:0000313" key="4">
    <source>
        <dbReference type="Proteomes" id="UP000220927"/>
    </source>
</evidence>
<keyword evidence="3" id="KW-0614">Plasmid</keyword>
<dbReference type="Pfam" id="PF00248">
    <property type="entry name" value="Aldo_ket_red"/>
    <property type="match status" value="1"/>
</dbReference>
<geneLocation type="plasmid" evidence="4">
    <name>prapfh23a</name>
</geneLocation>
<dbReference type="Gene3D" id="3.20.20.100">
    <property type="entry name" value="NADP-dependent oxidoreductase domain"/>
    <property type="match status" value="1"/>
</dbReference>
<evidence type="ECO:0000259" key="2">
    <source>
        <dbReference type="Pfam" id="PF00248"/>
    </source>
</evidence>
<feature type="domain" description="NADP-dependent oxidoreductase" evidence="2">
    <location>
        <begin position="11"/>
        <end position="268"/>
    </location>
</feature>
<protein>
    <recommendedName>
        <fullName evidence="2">NADP-dependent oxidoreductase domain-containing protein</fullName>
    </recommendedName>
</protein>
<dbReference type="PANTHER" id="PTHR43312:SF1">
    <property type="entry name" value="NADP-DEPENDENT OXIDOREDUCTASE DOMAIN-CONTAINING PROTEIN"/>
    <property type="match status" value="1"/>
</dbReference>
<feature type="region of interest" description="Disordered" evidence="1">
    <location>
        <begin position="272"/>
        <end position="298"/>
    </location>
</feature>
<organism evidence="3 4">
    <name type="scientific">Rhizobium acidisoli</name>
    <dbReference type="NCBI Taxonomy" id="1538158"/>
    <lineage>
        <taxon>Bacteria</taxon>
        <taxon>Pseudomonadati</taxon>
        <taxon>Pseudomonadota</taxon>
        <taxon>Alphaproteobacteria</taxon>
        <taxon>Hyphomicrobiales</taxon>
        <taxon>Rhizobiaceae</taxon>
        <taxon>Rhizobium/Agrobacterium group</taxon>
        <taxon>Rhizobium</taxon>
    </lineage>
</organism>
<name>A0AAE5TZN0_9HYPH</name>
<proteinExistence type="predicted"/>
<dbReference type="KEGG" id="rad:CO657_22950"/>
<evidence type="ECO:0000313" key="3">
    <source>
        <dbReference type="EMBL" id="QAS80889.1"/>
    </source>
</evidence>